<dbReference type="InterPro" id="IPR000064">
    <property type="entry name" value="NLP_P60_dom"/>
</dbReference>
<evidence type="ECO:0000256" key="1">
    <source>
        <dbReference type="ARBA" id="ARBA00007074"/>
    </source>
</evidence>
<organism evidence="6">
    <name type="scientific">viral metagenome</name>
    <dbReference type="NCBI Taxonomy" id="1070528"/>
    <lineage>
        <taxon>unclassified sequences</taxon>
        <taxon>metagenomes</taxon>
        <taxon>organismal metagenomes</taxon>
    </lineage>
</organism>
<reference evidence="6" key="1">
    <citation type="submission" date="2020-03" db="EMBL/GenBank/DDBJ databases">
        <title>The deep terrestrial virosphere.</title>
        <authorList>
            <person name="Holmfeldt K."/>
            <person name="Nilsson E."/>
            <person name="Simone D."/>
            <person name="Lopez-Fernandez M."/>
            <person name="Wu X."/>
            <person name="de Brujin I."/>
            <person name="Lundin D."/>
            <person name="Andersson A."/>
            <person name="Bertilsson S."/>
            <person name="Dopson M."/>
        </authorList>
    </citation>
    <scope>NUCLEOTIDE SEQUENCE</scope>
    <source>
        <strain evidence="7">MM415A00691</strain>
        <strain evidence="6">MM415B00267</strain>
    </source>
</reference>
<dbReference type="InterPro" id="IPR038765">
    <property type="entry name" value="Papain-like_cys_pep_sf"/>
</dbReference>
<accession>A0A6M3JDZ5</accession>
<sequence length="139" mass="16778">MKHWSNDYVGRKLFFDEEGYKGHKMCLLLALEILSDKLNFNVFNETKRLIKETEEEWYKEAPYLLVLQSYCYGKTLSRVDELKEFDLVFFKIDNAIKHCGVMIDNYGKFIHQLKDRPVQIDRIRSKHWSKRFFCGLRVK</sequence>
<gene>
    <name evidence="7" type="ORF">MM415A00691_0019</name>
    <name evidence="6" type="ORF">MM415B00267_0057</name>
</gene>
<name>A0A6M3JDZ5_9ZZZZ</name>
<dbReference type="Gene3D" id="3.90.1720.10">
    <property type="entry name" value="endopeptidase domain like (from Nostoc punctiforme)"/>
    <property type="match status" value="1"/>
</dbReference>
<dbReference type="GO" id="GO:0008234">
    <property type="term" value="F:cysteine-type peptidase activity"/>
    <property type="evidence" value="ECO:0007669"/>
    <property type="project" value="UniProtKB-KW"/>
</dbReference>
<evidence type="ECO:0000256" key="4">
    <source>
        <dbReference type="ARBA" id="ARBA00022807"/>
    </source>
</evidence>
<comment type="similarity">
    <text evidence="1">Belongs to the peptidase C40 family.</text>
</comment>
<dbReference type="EMBL" id="MT142429">
    <property type="protein sequence ID" value="QJA80625.1"/>
    <property type="molecule type" value="Genomic_DNA"/>
</dbReference>
<proteinExistence type="inferred from homology"/>
<dbReference type="GO" id="GO:0006508">
    <property type="term" value="P:proteolysis"/>
    <property type="evidence" value="ECO:0007669"/>
    <property type="project" value="UniProtKB-KW"/>
</dbReference>
<keyword evidence="3" id="KW-0378">Hydrolase</keyword>
<dbReference type="Pfam" id="PF00877">
    <property type="entry name" value="NLPC_P60"/>
    <property type="match status" value="1"/>
</dbReference>
<evidence type="ECO:0000259" key="5">
    <source>
        <dbReference type="Pfam" id="PF00877"/>
    </source>
</evidence>
<dbReference type="EMBL" id="MT141567">
    <property type="protein sequence ID" value="QJA67231.1"/>
    <property type="molecule type" value="Genomic_DNA"/>
</dbReference>
<keyword evidence="4" id="KW-0788">Thiol protease</keyword>
<dbReference type="SUPFAM" id="SSF54001">
    <property type="entry name" value="Cysteine proteinases"/>
    <property type="match status" value="1"/>
</dbReference>
<evidence type="ECO:0000313" key="7">
    <source>
        <dbReference type="EMBL" id="QJA80625.1"/>
    </source>
</evidence>
<dbReference type="AlphaFoldDB" id="A0A6M3JDZ5"/>
<feature type="domain" description="NlpC/P60" evidence="5">
    <location>
        <begin position="43"/>
        <end position="136"/>
    </location>
</feature>
<evidence type="ECO:0000313" key="6">
    <source>
        <dbReference type="EMBL" id="QJA67231.1"/>
    </source>
</evidence>
<evidence type="ECO:0000256" key="2">
    <source>
        <dbReference type="ARBA" id="ARBA00022670"/>
    </source>
</evidence>
<protein>
    <recommendedName>
        <fullName evidence="5">NlpC/P60 domain-containing protein</fullName>
    </recommendedName>
</protein>
<evidence type="ECO:0000256" key="3">
    <source>
        <dbReference type="ARBA" id="ARBA00022801"/>
    </source>
</evidence>
<keyword evidence="2" id="KW-0645">Protease</keyword>